<gene>
    <name evidence="7" type="primary">LOC120254828</name>
</gene>
<dbReference type="InterPro" id="IPR002885">
    <property type="entry name" value="PPR_rpt"/>
</dbReference>
<dbReference type="Pfam" id="PF13041">
    <property type="entry name" value="PPR_2"/>
    <property type="match status" value="2"/>
</dbReference>
<evidence type="ECO:0000256" key="2">
    <source>
        <dbReference type="ARBA" id="ARBA00022737"/>
    </source>
</evidence>
<feature type="domain" description="DYW" evidence="5">
    <location>
        <begin position="542"/>
        <end position="634"/>
    </location>
</feature>
<dbReference type="GO" id="GO:0009451">
    <property type="term" value="P:RNA modification"/>
    <property type="evidence" value="ECO:0007669"/>
    <property type="project" value="InterPro"/>
</dbReference>
<dbReference type="PANTHER" id="PTHR47926:SF420">
    <property type="entry name" value="REPEAT-CONTAINING PROTEIN, PUTATIVE-RELATED"/>
    <property type="match status" value="1"/>
</dbReference>
<dbReference type="GeneID" id="120254828"/>
<sequence length="634" mass="72208">MILRQWRSIRVPNEKLWFSSTPQRNPNPNHSQWLENLSQLCHQKDLPKAVATMVAMEDQHCRADPITYSSLIKLCIEKHAVNEGRRVHQHLLDDGQPPKLFLSNSLLSMYVKFNLFDDARRLFDEMPERNVVSWTTMISAFAHLDSREEAMKYLIAMHREGIRPNMYTFSAVLRACQTLRTLWSIHCCIIKCGLELDVFVRSSLIDVYSKYGDLDYGYQVFDEMATRDLVVWNSIIGGFAQSGDGYKALELFIGMKRAGFLANQSTLTSGLRACTGTVMLEMGRQVHVHVLKYDQDLILNNALLDMYCKCGSLAEANAVFQRMKERDVISWSTMISGLAQNGRSIEALRLFNSMKAAGTKPNYITMVGVLFACSHAGLVEDGWYYFNSMAKVFGIEPGREHYGCIVDLLGRAGKLEEALNFIDAMGFQPDSVIWRTLLGACRVHQNSSLAAHAAKEILKLEPEDEGTYILLSNIYADSRRWSDVEQVRKAMQDQGVRKEPGRSWIEVGKKTHVFIVGDFSHPEMNSISKELNRLIGRITEVGYVPDVKFVLHDLEREQKEESLRYHSEKLAIAFGMMNSMGGKPIRIMKNLRICGDCHEFAKLAAKVENKTIIIRDPVRFHHFQDGICSCGDYW</sequence>
<dbReference type="FunFam" id="1.25.40.10:FF:000031">
    <property type="entry name" value="Pentatricopeptide repeat-containing protein mitochondrial"/>
    <property type="match status" value="1"/>
</dbReference>
<dbReference type="Pfam" id="PF14432">
    <property type="entry name" value="DYW_deaminase"/>
    <property type="match status" value="1"/>
</dbReference>
<evidence type="ECO:0000256" key="4">
    <source>
        <dbReference type="PROSITE-ProRule" id="PRU00708"/>
    </source>
</evidence>
<feature type="repeat" description="PPR" evidence="4">
    <location>
        <begin position="327"/>
        <end position="361"/>
    </location>
</feature>
<dbReference type="GO" id="GO:0008270">
    <property type="term" value="F:zinc ion binding"/>
    <property type="evidence" value="ECO:0007669"/>
    <property type="project" value="InterPro"/>
</dbReference>
<feature type="repeat" description="PPR" evidence="4">
    <location>
        <begin position="228"/>
        <end position="262"/>
    </location>
</feature>
<protein>
    <submittedName>
        <fullName evidence="7">Pentatricopeptide repeat-containing protein At2g03880, mitochondrial</fullName>
    </submittedName>
</protein>
<dbReference type="Proteomes" id="UP001515500">
    <property type="component" value="Chromosome 3"/>
</dbReference>
<dbReference type="InterPro" id="IPR011990">
    <property type="entry name" value="TPR-like_helical_dom_sf"/>
</dbReference>
<dbReference type="PROSITE" id="PS51375">
    <property type="entry name" value="PPR"/>
    <property type="match status" value="5"/>
</dbReference>
<dbReference type="Pfam" id="PF20431">
    <property type="entry name" value="E_motif"/>
    <property type="match status" value="1"/>
</dbReference>
<keyword evidence="2" id="KW-0677">Repeat</keyword>
<dbReference type="AlphaFoldDB" id="A0AB40AUQ4"/>
<accession>A0AB40AUQ4</accession>
<dbReference type="InterPro" id="IPR032867">
    <property type="entry name" value="DYW_dom"/>
</dbReference>
<keyword evidence="6" id="KW-1185">Reference proteome</keyword>
<dbReference type="InterPro" id="IPR046848">
    <property type="entry name" value="E_motif"/>
</dbReference>
<dbReference type="InterPro" id="IPR046960">
    <property type="entry name" value="PPR_At4g14850-like_plant"/>
</dbReference>
<dbReference type="Pfam" id="PF01535">
    <property type="entry name" value="PPR"/>
    <property type="match status" value="3"/>
</dbReference>
<organism evidence="6 7">
    <name type="scientific">Dioscorea cayennensis subsp. rotundata</name>
    <name type="common">White Guinea yam</name>
    <name type="synonym">Dioscorea rotundata</name>
    <dbReference type="NCBI Taxonomy" id="55577"/>
    <lineage>
        <taxon>Eukaryota</taxon>
        <taxon>Viridiplantae</taxon>
        <taxon>Streptophyta</taxon>
        <taxon>Embryophyta</taxon>
        <taxon>Tracheophyta</taxon>
        <taxon>Spermatophyta</taxon>
        <taxon>Magnoliopsida</taxon>
        <taxon>Liliopsida</taxon>
        <taxon>Dioscoreales</taxon>
        <taxon>Dioscoreaceae</taxon>
        <taxon>Dioscorea</taxon>
    </lineage>
</organism>
<dbReference type="FunFam" id="1.25.40.10:FF:000380">
    <property type="entry name" value="Pentatricopeptide repeat-containing protein, chloroplastic"/>
    <property type="match status" value="1"/>
</dbReference>
<dbReference type="SUPFAM" id="SSF48452">
    <property type="entry name" value="TPR-like"/>
    <property type="match status" value="1"/>
</dbReference>
<feature type="repeat" description="PPR" evidence="4">
    <location>
        <begin position="64"/>
        <end position="98"/>
    </location>
</feature>
<evidence type="ECO:0000259" key="5">
    <source>
        <dbReference type="Pfam" id="PF14432"/>
    </source>
</evidence>
<dbReference type="FunFam" id="1.25.40.10:FF:000488">
    <property type="entry name" value="Pentatricopeptide repeat-containing protein, mitochondrial"/>
    <property type="match status" value="1"/>
</dbReference>
<comment type="similarity">
    <text evidence="1">Belongs to the PPR family. PCMP-H subfamily.</text>
</comment>
<dbReference type="Gene3D" id="1.25.40.10">
    <property type="entry name" value="Tetratricopeptide repeat domain"/>
    <property type="match status" value="3"/>
</dbReference>
<dbReference type="FunFam" id="1.25.40.10:FF:000366">
    <property type="entry name" value="Pentatricopeptide (PPR) repeat-containing protein"/>
    <property type="match status" value="1"/>
</dbReference>
<evidence type="ECO:0000256" key="1">
    <source>
        <dbReference type="ARBA" id="ARBA00006643"/>
    </source>
</evidence>
<evidence type="ECO:0000313" key="6">
    <source>
        <dbReference type="Proteomes" id="UP001515500"/>
    </source>
</evidence>
<evidence type="ECO:0000256" key="3">
    <source>
        <dbReference type="ARBA" id="ARBA00022946"/>
    </source>
</evidence>
<dbReference type="GO" id="GO:0003723">
    <property type="term" value="F:RNA binding"/>
    <property type="evidence" value="ECO:0007669"/>
    <property type="project" value="InterPro"/>
</dbReference>
<reference evidence="7" key="1">
    <citation type="submission" date="2025-08" db="UniProtKB">
        <authorList>
            <consortium name="RefSeq"/>
        </authorList>
    </citation>
    <scope>IDENTIFICATION</scope>
</reference>
<evidence type="ECO:0000313" key="7">
    <source>
        <dbReference type="RefSeq" id="XP_039118787.1"/>
    </source>
</evidence>
<feature type="repeat" description="PPR" evidence="4">
    <location>
        <begin position="296"/>
        <end position="326"/>
    </location>
</feature>
<name>A0AB40AUQ4_DIOCR</name>
<dbReference type="PANTHER" id="PTHR47926">
    <property type="entry name" value="PENTATRICOPEPTIDE REPEAT-CONTAINING PROTEIN"/>
    <property type="match status" value="1"/>
</dbReference>
<keyword evidence="3" id="KW-0809">Transit peptide</keyword>
<dbReference type="RefSeq" id="XP_039118787.1">
    <property type="nucleotide sequence ID" value="XM_039262853.1"/>
</dbReference>
<feature type="repeat" description="PPR" evidence="4">
    <location>
        <begin position="130"/>
        <end position="164"/>
    </location>
</feature>
<dbReference type="NCBIfam" id="TIGR00756">
    <property type="entry name" value="PPR"/>
    <property type="match status" value="5"/>
</dbReference>
<proteinExistence type="inferred from homology"/>